<accession>A0A5N6ZJ95</accession>
<keyword evidence="2" id="KW-1185">Reference proteome</keyword>
<name>A0A5N6ZJ95_9EURO</name>
<gene>
    <name evidence="1" type="ORF">BDV27DRAFT_151126</name>
</gene>
<dbReference type="EMBL" id="ML737978">
    <property type="protein sequence ID" value="KAE8357681.1"/>
    <property type="molecule type" value="Genomic_DNA"/>
</dbReference>
<reference evidence="1 2" key="1">
    <citation type="submission" date="2019-04" db="EMBL/GenBank/DDBJ databases">
        <title>Friends and foes A comparative genomics studyof 23 Aspergillus species from section Flavi.</title>
        <authorList>
            <consortium name="DOE Joint Genome Institute"/>
            <person name="Kjaerbolling I."/>
            <person name="Vesth T."/>
            <person name="Frisvad J.C."/>
            <person name="Nybo J.L."/>
            <person name="Theobald S."/>
            <person name="Kildgaard S."/>
            <person name="Isbrandt T."/>
            <person name="Kuo A."/>
            <person name="Sato A."/>
            <person name="Lyhne E.K."/>
            <person name="Kogle M.E."/>
            <person name="Wiebenga A."/>
            <person name="Kun R.S."/>
            <person name="Lubbers R.J."/>
            <person name="Makela M.R."/>
            <person name="Barry K."/>
            <person name="Chovatia M."/>
            <person name="Clum A."/>
            <person name="Daum C."/>
            <person name="Haridas S."/>
            <person name="He G."/>
            <person name="LaButti K."/>
            <person name="Lipzen A."/>
            <person name="Mondo S."/>
            <person name="Riley R."/>
            <person name="Salamov A."/>
            <person name="Simmons B.A."/>
            <person name="Magnuson J.K."/>
            <person name="Henrissat B."/>
            <person name="Mortensen U.H."/>
            <person name="Larsen T.O."/>
            <person name="Devries R.P."/>
            <person name="Grigoriev I.V."/>
            <person name="Machida M."/>
            <person name="Baker S.E."/>
            <person name="Andersen M.R."/>
        </authorList>
    </citation>
    <scope>NUCLEOTIDE SEQUENCE [LARGE SCALE GENOMIC DNA]</scope>
    <source>
        <strain evidence="1 2">CBS 763.97</strain>
    </source>
</reference>
<sequence length="117" mass="12717">MARVTYIPPLKALLYGRCVGIVLGVSILDSDAVTCVVLNVVGSFNWDVSTAGDGSVVKIGLSVEVVVIRKEVEIERSMEGDTAAADLRGTLVHRKPWWKIMEGLDIDMSSSPQARWT</sequence>
<dbReference type="AlphaFoldDB" id="A0A5N6ZJ95"/>
<protein>
    <submittedName>
        <fullName evidence="1">Uncharacterized protein</fullName>
    </submittedName>
</protein>
<evidence type="ECO:0000313" key="2">
    <source>
        <dbReference type="Proteomes" id="UP000326268"/>
    </source>
</evidence>
<dbReference type="RefSeq" id="XP_031920762.1">
    <property type="nucleotide sequence ID" value="XM_032071327.1"/>
</dbReference>
<dbReference type="GeneID" id="43655773"/>
<organism evidence="1 2">
    <name type="scientific">Aspergillus caelatus</name>
    <dbReference type="NCBI Taxonomy" id="61420"/>
    <lineage>
        <taxon>Eukaryota</taxon>
        <taxon>Fungi</taxon>
        <taxon>Dikarya</taxon>
        <taxon>Ascomycota</taxon>
        <taxon>Pezizomycotina</taxon>
        <taxon>Eurotiomycetes</taxon>
        <taxon>Eurotiomycetidae</taxon>
        <taxon>Eurotiales</taxon>
        <taxon>Aspergillaceae</taxon>
        <taxon>Aspergillus</taxon>
        <taxon>Aspergillus subgen. Circumdati</taxon>
    </lineage>
</organism>
<proteinExistence type="predicted"/>
<dbReference type="Proteomes" id="UP000326268">
    <property type="component" value="Unassembled WGS sequence"/>
</dbReference>
<evidence type="ECO:0000313" key="1">
    <source>
        <dbReference type="EMBL" id="KAE8357681.1"/>
    </source>
</evidence>